<sequence length="144" mass="15371">MLAPESEICCHTASTTAELSCEARRARIVSSWQSSVPLTSPLPTSPASKNCSASDPLLEESARNSITNPKNDDVAQRDWLLDSGRAGLQTWGRGGREYNGGARGAARCVAVAVVAVVRLQVDEQLRVSSPITERSTTKGNKNCD</sequence>
<evidence type="ECO:0000313" key="3">
    <source>
        <dbReference type="Proteomes" id="UP000324222"/>
    </source>
</evidence>
<dbReference type="Proteomes" id="UP000324222">
    <property type="component" value="Unassembled WGS sequence"/>
</dbReference>
<keyword evidence="3" id="KW-1185">Reference proteome</keyword>
<feature type="region of interest" description="Disordered" evidence="1">
    <location>
        <begin position="35"/>
        <end position="54"/>
    </location>
</feature>
<evidence type="ECO:0000313" key="2">
    <source>
        <dbReference type="EMBL" id="MPC18276.1"/>
    </source>
</evidence>
<organism evidence="2 3">
    <name type="scientific">Portunus trituberculatus</name>
    <name type="common">Swimming crab</name>
    <name type="synonym">Neptunus trituberculatus</name>
    <dbReference type="NCBI Taxonomy" id="210409"/>
    <lineage>
        <taxon>Eukaryota</taxon>
        <taxon>Metazoa</taxon>
        <taxon>Ecdysozoa</taxon>
        <taxon>Arthropoda</taxon>
        <taxon>Crustacea</taxon>
        <taxon>Multicrustacea</taxon>
        <taxon>Malacostraca</taxon>
        <taxon>Eumalacostraca</taxon>
        <taxon>Eucarida</taxon>
        <taxon>Decapoda</taxon>
        <taxon>Pleocyemata</taxon>
        <taxon>Brachyura</taxon>
        <taxon>Eubrachyura</taxon>
        <taxon>Portunoidea</taxon>
        <taxon>Portunidae</taxon>
        <taxon>Portuninae</taxon>
        <taxon>Portunus</taxon>
    </lineage>
</organism>
<comment type="caution">
    <text evidence="2">The sequence shown here is derived from an EMBL/GenBank/DDBJ whole genome shotgun (WGS) entry which is preliminary data.</text>
</comment>
<protein>
    <submittedName>
        <fullName evidence="2">Uncharacterized protein</fullName>
    </submittedName>
</protein>
<feature type="compositionally biased region" description="Low complexity" evidence="1">
    <location>
        <begin position="35"/>
        <end position="46"/>
    </location>
</feature>
<accession>A0A5B7DAZ2</accession>
<dbReference type="AlphaFoldDB" id="A0A5B7DAZ2"/>
<gene>
    <name evidence="2" type="ORF">E2C01_011153</name>
</gene>
<reference evidence="2 3" key="1">
    <citation type="submission" date="2019-05" db="EMBL/GenBank/DDBJ databases">
        <title>Another draft genome of Portunus trituberculatus and its Hox gene families provides insights of decapod evolution.</title>
        <authorList>
            <person name="Jeong J.-H."/>
            <person name="Song I."/>
            <person name="Kim S."/>
            <person name="Choi T."/>
            <person name="Kim D."/>
            <person name="Ryu S."/>
            <person name="Kim W."/>
        </authorList>
    </citation>
    <scope>NUCLEOTIDE SEQUENCE [LARGE SCALE GENOMIC DNA]</scope>
    <source>
        <tissue evidence="2">Muscle</tissue>
    </source>
</reference>
<dbReference type="EMBL" id="VSRR010000665">
    <property type="protein sequence ID" value="MPC18276.1"/>
    <property type="molecule type" value="Genomic_DNA"/>
</dbReference>
<evidence type="ECO:0000256" key="1">
    <source>
        <dbReference type="SAM" id="MobiDB-lite"/>
    </source>
</evidence>
<name>A0A5B7DAZ2_PORTR</name>
<proteinExistence type="predicted"/>